<dbReference type="RefSeq" id="WP_108387714.1">
    <property type="nucleotide sequence ID" value="NZ_QBUD01000013.1"/>
</dbReference>
<dbReference type="Gene3D" id="2.30.30.100">
    <property type="match status" value="1"/>
</dbReference>
<dbReference type="Gene3D" id="3.30.930.10">
    <property type="entry name" value="Bira Bifunctional Protein, Domain 2"/>
    <property type="match status" value="1"/>
</dbReference>
<keyword evidence="4" id="KW-1185">Reference proteome</keyword>
<accession>A0A2T6K9U3</accession>
<evidence type="ECO:0000259" key="1">
    <source>
        <dbReference type="Pfam" id="PF14563"/>
    </source>
</evidence>
<reference evidence="3 4" key="1">
    <citation type="submission" date="2018-04" db="EMBL/GenBank/DDBJ databases">
        <title>Genomic Encyclopedia of Archaeal and Bacterial Type Strains, Phase II (KMG-II): from individual species to whole genera.</title>
        <authorList>
            <person name="Goeker M."/>
        </authorList>
    </citation>
    <scope>NUCLEOTIDE SEQUENCE [LARGE SCALE GENOMIC DNA]</scope>
    <source>
        <strain evidence="3 4">DSM 29955</strain>
    </source>
</reference>
<dbReference type="Pfam" id="PF14563">
    <property type="entry name" value="DUF4444"/>
    <property type="match status" value="1"/>
</dbReference>
<dbReference type="EMBL" id="QBUD01000013">
    <property type="protein sequence ID" value="PUB11519.1"/>
    <property type="molecule type" value="Genomic_DNA"/>
</dbReference>
<dbReference type="GO" id="GO:0016874">
    <property type="term" value="F:ligase activity"/>
    <property type="evidence" value="ECO:0007669"/>
    <property type="project" value="UniProtKB-KW"/>
</dbReference>
<dbReference type="AlphaFoldDB" id="A0A2T6K9U3"/>
<dbReference type="OrthoDB" id="7657788at2"/>
<evidence type="ECO:0000313" key="3">
    <source>
        <dbReference type="EMBL" id="PUB11519.1"/>
    </source>
</evidence>
<name>A0A2T6K9U3_9RHOB</name>
<sequence>MSEPSFPPLFSGQADPDPFNASCAKADKGCDAGLVVYDLGADRLRAAIVFAPDVTLGEAMVMLPLCGVGFQNALGALSPPETAVHLEWAGNIRINGAVCGALDIASDTTNADEVPNWLVVGLELRLWPESEETGGTPDQTALYAEGCADVDAVALLEAWVRHTLVGINAWTDTGVATLHKQWEGLAHGIGEPLTLGDKSGTFLGIDERFGILLRNEATSLMIPLTYLLKDV</sequence>
<dbReference type="InterPro" id="IPR028044">
    <property type="entry name" value="DUF4444"/>
</dbReference>
<feature type="domain" description="DUF4444" evidence="1">
    <location>
        <begin position="189"/>
        <end position="230"/>
    </location>
</feature>
<dbReference type="InterPro" id="IPR045864">
    <property type="entry name" value="aa-tRNA-synth_II/BPL/LPL"/>
</dbReference>
<comment type="caution">
    <text evidence="3">The sequence shown here is derived from an EMBL/GenBank/DDBJ whole genome shotgun (WGS) entry which is preliminary data.</text>
</comment>
<protein>
    <submittedName>
        <fullName evidence="3">Biotin-(Acetyl-CoA carboxylase) ligase</fullName>
    </submittedName>
</protein>
<proteinExistence type="predicted"/>
<dbReference type="InterPro" id="IPR004143">
    <property type="entry name" value="BPL_LPL_catalytic"/>
</dbReference>
<dbReference type="Proteomes" id="UP000244523">
    <property type="component" value="Unassembled WGS sequence"/>
</dbReference>
<evidence type="ECO:0000259" key="2">
    <source>
        <dbReference type="Pfam" id="PF16917"/>
    </source>
</evidence>
<evidence type="ECO:0000313" key="4">
    <source>
        <dbReference type="Proteomes" id="UP000244523"/>
    </source>
</evidence>
<feature type="domain" description="BPL/LPL catalytic" evidence="2">
    <location>
        <begin position="6"/>
        <end position="183"/>
    </location>
</feature>
<keyword evidence="3" id="KW-0436">Ligase</keyword>
<organism evidence="3 4">
    <name type="scientific">Yoonia sediminilitoris</name>
    <dbReference type="NCBI Taxonomy" id="1286148"/>
    <lineage>
        <taxon>Bacteria</taxon>
        <taxon>Pseudomonadati</taxon>
        <taxon>Pseudomonadota</taxon>
        <taxon>Alphaproteobacteria</taxon>
        <taxon>Rhodobacterales</taxon>
        <taxon>Paracoccaceae</taxon>
        <taxon>Yoonia</taxon>
    </lineage>
</organism>
<gene>
    <name evidence="3" type="ORF">C8N45_11336</name>
</gene>
<dbReference type="Pfam" id="PF16917">
    <property type="entry name" value="BPL_LplA_LipB_2"/>
    <property type="match status" value="1"/>
</dbReference>